<name>A0A433X5Q8_9HYPH</name>
<accession>A0A433X5Q8</accession>
<comment type="caution">
    <text evidence="1">The sequence shown here is derived from an EMBL/GenBank/DDBJ whole genome shotgun (WGS) entry which is preliminary data.</text>
</comment>
<dbReference type="InterPro" id="IPR021457">
    <property type="entry name" value="DUF3108"/>
</dbReference>
<evidence type="ECO:0000313" key="1">
    <source>
        <dbReference type="EMBL" id="RUT29426.1"/>
    </source>
</evidence>
<proteinExistence type="predicted"/>
<dbReference type="AlphaFoldDB" id="A0A433X5Q8"/>
<protein>
    <submittedName>
        <fullName evidence="1">DUF3108 domain-containing protein</fullName>
    </submittedName>
</protein>
<reference evidence="1 2" key="1">
    <citation type="journal article" date="2016" name="Int. J. Syst. Evol. Microbiol.">
        <title>Arsenicitalea aurantiaca gen. nov., sp. nov., a new member of the family Hyphomicrobiaceae, isolated from high-arsenic sediment.</title>
        <authorList>
            <person name="Mu Y."/>
            <person name="Zhou L."/>
            <person name="Zeng X.C."/>
            <person name="Liu L."/>
            <person name="Pan Y."/>
            <person name="Chen X."/>
            <person name="Wang J."/>
            <person name="Li S."/>
            <person name="Li W.J."/>
            <person name="Wang Y."/>
        </authorList>
    </citation>
    <scope>NUCLEOTIDE SEQUENCE [LARGE SCALE GENOMIC DNA]</scope>
    <source>
        <strain evidence="1 2">42-50</strain>
    </source>
</reference>
<dbReference type="Pfam" id="PF11306">
    <property type="entry name" value="DUF3108"/>
    <property type="match status" value="1"/>
</dbReference>
<sequence>MPQESRERAKSASCYSNRQCPPRRLFSMPGTICRPWRKSDISRYWQAIVNQTWRRSSCACRRARARFASCDSPQRGQRPGSEVPVRAIVRTALSALLLLGPIVPSAAADSAITADYTVSLSGINIASARVELEQTGQRYTLGLNANVSGLGQLVARGTASANSSGRASASALAAERFNLLTRANGEDFVVDIAFDQREVTAFKVEPPLVNNYDRIALERSHLRGVNDMIAAFVLKGDALDPALCRRNMQIFTGVERFDIAMSFAREDTATSARTGYQGPVILCNIRYKPVSGHFTSSEITNFLAQSDRIHIWYAPARDTGYFIPYRVLLTTSVGDLSMVLTRLD</sequence>
<keyword evidence="2" id="KW-1185">Reference proteome</keyword>
<evidence type="ECO:0000313" key="2">
    <source>
        <dbReference type="Proteomes" id="UP000281547"/>
    </source>
</evidence>
<dbReference type="EMBL" id="RZNJ01000005">
    <property type="protein sequence ID" value="RUT29426.1"/>
    <property type="molecule type" value="Genomic_DNA"/>
</dbReference>
<organism evidence="1 2">
    <name type="scientific">Arsenicitalea aurantiaca</name>
    <dbReference type="NCBI Taxonomy" id="1783274"/>
    <lineage>
        <taxon>Bacteria</taxon>
        <taxon>Pseudomonadati</taxon>
        <taxon>Pseudomonadota</taxon>
        <taxon>Alphaproteobacteria</taxon>
        <taxon>Hyphomicrobiales</taxon>
        <taxon>Devosiaceae</taxon>
        <taxon>Arsenicitalea</taxon>
    </lineage>
</organism>
<dbReference type="Proteomes" id="UP000281547">
    <property type="component" value="Unassembled WGS sequence"/>
</dbReference>
<gene>
    <name evidence="1" type="ORF">EMQ25_15030</name>
</gene>